<comment type="caution">
    <text evidence="2">The sequence shown here is derived from an EMBL/GenBank/DDBJ whole genome shotgun (WGS) entry which is preliminary data.</text>
</comment>
<dbReference type="SMART" id="SM00530">
    <property type="entry name" value="HTH_XRE"/>
    <property type="match status" value="1"/>
</dbReference>
<dbReference type="EMBL" id="RJKM01000001">
    <property type="protein sequence ID" value="ROP36710.1"/>
    <property type="molecule type" value="Genomic_DNA"/>
</dbReference>
<dbReference type="AlphaFoldDB" id="A0A3N1H2J9"/>
<proteinExistence type="predicted"/>
<gene>
    <name evidence="2" type="ORF">EDD40_1987</name>
</gene>
<dbReference type="InterPro" id="IPR010982">
    <property type="entry name" value="Lambda_DNA-bd_dom_sf"/>
</dbReference>
<dbReference type="InterPro" id="IPR001387">
    <property type="entry name" value="Cro/C1-type_HTH"/>
</dbReference>
<protein>
    <submittedName>
        <fullName evidence="2">Helix-turn-helix protein</fullName>
    </submittedName>
</protein>
<evidence type="ECO:0000313" key="2">
    <source>
        <dbReference type="EMBL" id="ROP36710.1"/>
    </source>
</evidence>
<accession>A0A3N1H2J9</accession>
<dbReference type="GO" id="GO:0003677">
    <property type="term" value="F:DNA binding"/>
    <property type="evidence" value="ECO:0007669"/>
    <property type="project" value="InterPro"/>
</dbReference>
<sequence length="291" mass="32007">MGDDAPISSTVQAWELGLRLRDHRDRLGLTAAAVGKSTGIGGTNLSAIESGKRRLTAAKLGDLADAYELAEDERAGLEALREQTERREWWHDYARLYSDDFLRLLGLEAGAAKVCEYAPDIIPGLLQTADYARAVVRAGTPYIRPVDVGPRLETRLARQGRLDGEHPVRLDVVLGEAALRQLVGDARVMRGQLAHLLDVLDRKGGHVRVRVIPFAAGAHPLLGAALKILSFGSNRLGDLMYQETAISGVIIDKRQVILESTASFAETFDRALGDRDSREFIDAVYHEMERF</sequence>
<dbReference type="RefSeq" id="WP_123742645.1">
    <property type="nucleotide sequence ID" value="NZ_RJKM01000001.1"/>
</dbReference>
<dbReference type="InterPro" id="IPR043917">
    <property type="entry name" value="DUF5753"/>
</dbReference>
<feature type="domain" description="HTH cro/C1-type" evidence="1">
    <location>
        <begin position="20"/>
        <end position="74"/>
    </location>
</feature>
<keyword evidence="3" id="KW-1185">Reference proteome</keyword>
<dbReference type="Pfam" id="PF19054">
    <property type="entry name" value="DUF5753"/>
    <property type="match status" value="1"/>
</dbReference>
<evidence type="ECO:0000313" key="3">
    <source>
        <dbReference type="Proteomes" id="UP000268727"/>
    </source>
</evidence>
<dbReference type="PROSITE" id="PS50943">
    <property type="entry name" value="HTH_CROC1"/>
    <property type="match status" value="1"/>
</dbReference>
<evidence type="ECO:0000259" key="1">
    <source>
        <dbReference type="PROSITE" id="PS50943"/>
    </source>
</evidence>
<dbReference type="Pfam" id="PF13560">
    <property type="entry name" value="HTH_31"/>
    <property type="match status" value="1"/>
</dbReference>
<dbReference type="CDD" id="cd00093">
    <property type="entry name" value="HTH_XRE"/>
    <property type="match status" value="1"/>
</dbReference>
<dbReference type="SUPFAM" id="SSF47413">
    <property type="entry name" value="lambda repressor-like DNA-binding domains"/>
    <property type="match status" value="1"/>
</dbReference>
<dbReference type="Gene3D" id="1.10.260.40">
    <property type="entry name" value="lambda repressor-like DNA-binding domains"/>
    <property type="match status" value="1"/>
</dbReference>
<reference evidence="2 3" key="1">
    <citation type="submission" date="2018-11" db="EMBL/GenBank/DDBJ databases">
        <title>Sequencing the genomes of 1000 actinobacteria strains.</title>
        <authorList>
            <person name="Klenk H.-P."/>
        </authorList>
    </citation>
    <scope>NUCLEOTIDE SEQUENCE [LARGE SCALE GENOMIC DNA]</scope>
    <source>
        <strain evidence="2 3">DSM 44231</strain>
    </source>
</reference>
<organism evidence="2 3">
    <name type="scientific">Saccharothrix texasensis</name>
    <dbReference type="NCBI Taxonomy" id="103734"/>
    <lineage>
        <taxon>Bacteria</taxon>
        <taxon>Bacillati</taxon>
        <taxon>Actinomycetota</taxon>
        <taxon>Actinomycetes</taxon>
        <taxon>Pseudonocardiales</taxon>
        <taxon>Pseudonocardiaceae</taxon>
        <taxon>Saccharothrix</taxon>
    </lineage>
</organism>
<dbReference type="OrthoDB" id="4285266at2"/>
<name>A0A3N1H2J9_9PSEU</name>
<dbReference type="Proteomes" id="UP000268727">
    <property type="component" value="Unassembled WGS sequence"/>
</dbReference>